<evidence type="ECO:0000256" key="4">
    <source>
        <dbReference type="SAM" id="Phobius"/>
    </source>
</evidence>
<accession>A0A1V2UWB6</accession>
<evidence type="ECO:0000256" key="3">
    <source>
        <dbReference type="SAM" id="Coils"/>
    </source>
</evidence>
<keyword evidence="3" id="KW-0175">Coiled coil</keyword>
<feature type="coiled-coil region" evidence="3">
    <location>
        <begin position="89"/>
        <end position="123"/>
    </location>
</feature>
<gene>
    <name evidence="5" type="ORF">AC058_13440</name>
</gene>
<organism evidence="5 6">
    <name type="scientific">Acinetobacter genomosp. 33YU</name>
    <dbReference type="NCBI Taxonomy" id="1675530"/>
    <lineage>
        <taxon>Bacteria</taxon>
        <taxon>Pseudomonadati</taxon>
        <taxon>Pseudomonadota</taxon>
        <taxon>Gammaproteobacteria</taxon>
        <taxon>Moraxellales</taxon>
        <taxon>Moraxellaceae</taxon>
        <taxon>Acinetobacter</taxon>
    </lineage>
</organism>
<name>A0A1V2UWB6_9GAMM</name>
<evidence type="ECO:0000256" key="2">
    <source>
        <dbReference type="RuleBase" id="RU362097"/>
    </source>
</evidence>
<evidence type="ECO:0000313" key="5">
    <source>
        <dbReference type="EMBL" id="ONN53879.1"/>
    </source>
</evidence>
<evidence type="ECO:0000256" key="1">
    <source>
        <dbReference type="ARBA" id="ARBA00007613"/>
    </source>
</evidence>
<keyword evidence="2" id="KW-1134">Transmembrane beta strand</keyword>
<dbReference type="InterPro" id="IPR003423">
    <property type="entry name" value="OMP_efflux"/>
</dbReference>
<reference evidence="5 6" key="1">
    <citation type="submission" date="2015-07" db="EMBL/GenBank/DDBJ databases">
        <title>Acinetobacter yuneri, a novel member of Acinetobacter calcoaceticus-Acinetobacter baumannii complex isolated from clinical specimen.</title>
        <authorList>
            <person name="Yu Y."/>
        </authorList>
    </citation>
    <scope>NUCLEOTIDE SEQUENCE [LARGE SCALE GENOMIC DNA]</scope>
    <source>
        <strain evidence="5 6">A362</strain>
    </source>
</reference>
<keyword evidence="6" id="KW-1185">Reference proteome</keyword>
<dbReference type="Pfam" id="PF02321">
    <property type="entry name" value="OEP"/>
    <property type="match status" value="2"/>
</dbReference>
<proteinExistence type="inferred from homology"/>
<evidence type="ECO:0000313" key="6">
    <source>
        <dbReference type="Proteomes" id="UP000189376"/>
    </source>
</evidence>
<comment type="subcellular location">
    <subcellularLocation>
        <location evidence="2">Cell outer membrane</location>
        <topology evidence="2">Lipid-anchor</topology>
    </subcellularLocation>
</comment>
<keyword evidence="2" id="KW-0449">Lipoprotein</keyword>
<dbReference type="NCBIfam" id="TIGR01845">
    <property type="entry name" value="outer_NodT"/>
    <property type="match status" value="1"/>
</dbReference>
<protein>
    <submittedName>
        <fullName evidence="5">Membrane protein</fullName>
    </submittedName>
</protein>
<dbReference type="PROSITE" id="PS51257">
    <property type="entry name" value="PROKAR_LIPOPROTEIN"/>
    <property type="match status" value="1"/>
</dbReference>
<keyword evidence="4" id="KW-1133">Transmembrane helix</keyword>
<dbReference type="AlphaFoldDB" id="A0A1V2UWB6"/>
<keyword evidence="2" id="KW-0564">Palmitate</keyword>
<dbReference type="GO" id="GO:0015562">
    <property type="term" value="F:efflux transmembrane transporter activity"/>
    <property type="evidence" value="ECO:0007669"/>
    <property type="project" value="InterPro"/>
</dbReference>
<dbReference type="Proteomes" id="UP000189376">
    <property type="component" value="Unassembled WGS sequence"/>
</dbReference>
<dbReference type="Gene3D" id="1.20.1600.10">
    <property type="entry name" value="Outer membrane efflux proteins (OEP)"/>
    <property type="match status" value="1"/>
</dbReference>
<dbReference type="EMBL" id="LFZS01000008">
    <property type="protein sequence ID" value="ONN53879.1"/>
    <property type="molecule type" value="Genomic_DNA"/>
</dbReference>
<comment type="caution">
    <text evidence="5">The sequence shown here is derived from an EMBL/GenBank/DDBJ whole genome shotgun (WGS) entry which is preliminary data.</text>
</comment>
<keyword evidence="2 4" id="KW-0812">Transmembrane</keyword>
<dbReference type="InterPro" id="IPR010131">
    <property type="entry name" value="MdtP/NodT-like"/>
</dbReference>
<sequence>MHQKNHVRFKQLSFNALGSLVVILSGTLSGCQLVKPEPTPHVNIGANFSQPSQYGLDIKKWQTDGWKIALPSDHLPKGEWWQIFQDEQLNKLVDQLNRENASIAQYEAQYRQATALLSEAKAGTRPTITGNTSATRSKSGEASATTSYGFGVNASWEPDFWGKVHQNILVNQNKAQASEAELNSIRLSMQAQLATTYLQWVVQGFQLQSQQESLNNLKKSLQLTQNQYKAGIVASTTVDQAQSQYQSAQANYTDMQLSQVKLQHAIATLIGQPQDQFQLTMPKTLPSLPQIPVELPSSILERRPDVAVAERNMAAANAQVGVAKLAIFPDFSLGGSLGYKSSKLSDLFNAPNFIWSVGPTLAATLFDGGLRHAQTKQAIAAYDASAASYKQTVLSAIQEVEDNIASQALLSKEVNEQKQGLQAATRAENTTMNQYKAGMVGYLNVLTAQNTRLSAQNSVWSLMSKQYQTTVSLISSMGGSFE</sequence>
<feature type="coiled-coil region" evidence="3">
    <location>
        <begin position="207"/>
        <end position="258"/>
    </location>
</feature>
<dbReference type="GO" id="GO:0009279">
    <property type="term" value="C:cell outer membrane"/>
    <property type="evidence" value="ECO:0007669"/>
    <property type="project" value="UniProtKB-SubCell"/>
</dbReference>
<dbReference type="SUPFAM" id="SSF56954">
    <property type="entry name" value="Outer membrane efflux proteins (OEP)"/>
    <property type="match status" value="1"/>
</dbReference>
<feature type="transmembrane region" description="Helical" evidence="4">
    <location>
        <begin position="12"/>
        <end position="30"/>
    </location>
</feature>
<comment type="similarity">
    <text evidence="1 2">Belongs to the outer membrane factor (OMF) (TC 1.B.17) family.</text>
</comment>
<dbReference type="Gene3D" id="2.20.200.10">
    <property type="entry name" value="Outer membrane efflux proteins (OEP)"/>
    <property type="match status" value="1"/>
</dbReference>
<keyword evidence="2 4" id="KW-0472">Membrane</keyword>
<dbReference type="PANTHER" id="PTHR30203">
    <property type="entry name" value="OUTER MEMBRANE CATION EFFLUX PROTEIN"/>
    <property type="match status" value="1"/>
</dbReference>
<dbReference type="RefSeq" id="WP_077169652.1">
    <property type="nucleotide sequence ID" value="NZ_LFZS01000008.1"/>
</dbReference>
<dbReference type="PANTHER" id="PTHR30203:SF33">
    <property type="entry name" value="BLR4455 PROTEIN"/>
    <property type="match status" value="1"/>
</dbReference>